<dbReference type="HOGENOM" id="CLU_2035774_0_0_6"/>
<gene>
    <name evidence="2" type="ORF">HMPREF0621_1407</name>
</gene>
<comment type="caution">
    <text evidence="2">The sequence shown here is derived from an EMBL/GenBank/DDBJ whole genome shotgun (WGS) entry which is preliminary data.</text>
</comment>
<feature type="transmembrane region" description="Helical" evidence="1">
    <location>
        <begin position="65"/>
        <end position="83"/>
    </location>
</feature>
<feature type="transmembrane region" description="Helical" evidence="1">
    <location>
        <begin position="39"/>
        <end position="58"/>
    </location>
</feature>
<name>C9PQY3_9PAST</name>
<keyword evidence="3" id="KW-1185">Reference proteome</keyword>
<dbReference type="EMBL" id="ACZR01000014">
    <property type="protein sequence ID" value="EEX49884.1"/>
    <property type="molecule type" value="Genomic_DNA"/>
</dbReference>
<dbReference type="STRING" id="667128.HMPREF0621_1407"/>
<keyword evidence="1" id="KW-0812">Transmembrane</keyword>
<evidence type="ECO:0000313" key="3">
    <source>
        <dbReference type="Proteomes" id="UP000005519"/>
    </source>
</evidence>
<evidence type="ECO:0000256" key="1">
    <source>
        <dbReference type="SAM" id="Phobius"/>
    </source>
</evidence>
<protein>
    <submittedName>
        <fullName evidence="2">Uncharacterized protein</fullName>
    </submittedName>
</protein>
<sequence length="121" mass="14205">MTQKMKYDYPYFRVIFGFPSVAFVLPILIQLLLFRDYSLWVSGMETIAALLSALVCCWRRYTQDNIYIVLICHTIFVYLSLLFSYNDIYMALFILIPFGILGFIIAFTNIVFLLPDSNDRK</sequence>
<organism evidence="2 3">
    <name type="scientific">Pasteurella dagmatis ATCC 43325</name>
    <dbReference type="NCBI Taxonomy" id="667128"/>
    <lineage>
        <taxon>Bacteria</taxon>
        <taxon>Pseudomonadati</taxon>
        <taxon>Pseudomonadota</taxon>
        <taxon>Gammaproteobacteria</taxon>
        <taxon>Pasteurellales</taxon>
        <taxon>Pasteurellaceae</taxon>
        <taxon>Pasteurella</taxon>
    </lineage>
</organism>
<feature type="transmembrane region" description="Helical" evidence="1">
    <location>
        <begin position="12"/>
        <end position="33"/>
    </location>
</feature>
<accession>C9PQY3</accession>
<feature type="transmembrane region" description="Helical" evidence="1">
    <location>
        <begin position="89"/>
        <end position="114"/>
    </location>
</feature>
<reference evidence="2 3" key="1">
    <citation type="submission" date="2009-10" db="EMBL/GenBank/DDBJ databases">
        <authorList>
            <person name="Muzny D."/>
            <person name="Qin X."/>
            <person name="Deng J."/>
            <person name="Jiang H."/>
            <person name="Liu Y."/>
            <person name="Qu J."/>
            <person name="Song X.-Z."/>
            <person name="Zhang L."/>
            <person name="Thornton R."/>
            <person name="Coyle M."/>
            <person name="Francisco L."/>
            <person name="Jackson L."/>
            <person name="Javaid M."/>
            <person name="Korchina V."/>
            <person name="Kovar C."/>
            <person name="Mata R."/>
            <person name="Mathew T."/>
            <person name="Ngo R."/>
            <person name="Nguyen L."/>
            <person name="Nguyen N."/>
            <person name="Okwuonu G."/>
            <person name="Ongeri F."/>
            <person name="Pham C."/>
            <person name="Simmons D."/>
            <person name="Wilczek-Boney K."/>
            <person name="Hale W."/>
            <person name="Jakkamsetti A."/>
            <person name="Pham P."/>
            <person name="Ruth R."/>
            <person name="San Lucas F."/>
            <person name="Warren J."/>
            <person name="Zhang J."/>
            <person name="Zhao Z."/>
            <person name="Zhou C."/>
            <person name="Zhu D."/>
            <person name="Lee S."/>
            <person name="Bess C."/>
            <person name="Blankenburg K."/>
            <person name="Forbes L."/>
            <person name="Fu Q."/>
            <person name="Gubbala S."/>
            <person name="Hirani K."/>
            <person name="Jayaseelan J.C."/>
            <person name="Lara F."/>
            <person name="Munidasa M."/>
            <person name="Palculict T."/>
            <person name="Patil S."/>
            <person name="Pu L.-L."/>
            <person name="Saada N."/>
            <person name="Tang L."/>
            <person name="Weissenberger G."/>
            <person name="Zhu Y."/>
            <person name="Hemphill L."/>
            <person name="Shang Y."/>
            <person name="Youmans B."/>
            <person name="Ayvaz T."/>
            <person name="Ross M."/>
            <person name="Santibanez J."/>
            <person name="Aqrawi P."/>
            <person name="Gross S."/>
            <person name="Joshi V."/>
            <person name="Fowler G."/>
            <person name="Nazareth L."/>
            <person name="Reid J."/>
            <person name="Worley K."/>
            <person name="Petrosino J."/>
            <person name="Highlander S."/>
            <person name="Gibbs R."/>
        </authorList>
    </citation>
    <scope>NUCLEOTIDE SEQUENCE [LARGE SCALE GENOMIC DNA]</scope>
    <source>
        <strain evidence="2 3">ATCC 43325</strain>
    </source>
</reference>
<keyword evidence="1" id="KW-1133">Transmembrane helix</keyword>
<keyword evidence="1" id="KW-0472">Membrane</keyword>
<dbReference type="Proteomes" id="UP000005519">
    <property type="component" value="Unassembled WGS sequence"/>
</dbReference>
<dbReference type="AlphaFoldDB" id="C9PQY3"/>
<proteinExistence type="predicted"/>
<evidence type="ECO:0000313" key="2">
    <source>
        <dbReference type="EMBL" id="EEX49884.1"/>
    </source>
</evidence>